<evidence type="ECO:0000256" key="3">
    <source>
        <dbReference type="ARBA" id="ARBA00022729"/>
    </source>
</evidence>
<dbReference type="InterPro" id="IPR001881">
    <property type="entry name" value="EGF-like_Ca-bd_dom"/>
</dbReference>
<dbReference type="PROSITE" id="PS51041">
    <property type="entry name" value="EMI"/>
    <property type="match status" value="1"/>
</dbReference>
<dbReference type="Proteomes" id="UP000230750">
    <property type="component" value="Unassembled WGS sequence"/>
</dbReference>
<evidence type="ECO:0000256" key="2">
    <source>
        <dbReference type="ARBA" id="ARBA00022525"/>
    </source>
</evidence>
<comment type="caution">
    <text evidence="9">The sequence shown here is derived from an EMBL/GenBank/DDBJ whole genome shotgun (WGS) entry which is preliminary data.</text>
</comment>
<proteinExistence type="predicted"/>
<protein>
    <submittedName>
        <fullName evidence="9">Putative epidermal growth factor-like protein 8-like</fullName>
    </submittedName>
</protein>
<dbReference type="STRING" id="307972.A0A2G8LP69"/>
<evidence type="ECO:0000313" key="10">
    <source>
        <dbReference type="Proteomes" id="UP000230750"/>
    </source>
</evidence>
<evidence type="ECO:0000259" key="8">
    <source>
        <dbReference type="PROSITE" id="PS51041"/>
    </source>
</evidence>
<comment type="subcellular location">
    <subcellularLocation>
        <location evidence="1">Secreted</location>
    </subcellularLocation>
</comment>
<feature type="disulfide bond" evidence="6">
    <location>
        <begin position="111"/>
        <end position="121"/>
    </location>
</feature>
<evidence type="ECO:0000259" key="7">
    <source>
        <dbReference type="PROSITE" id="PS50026"/>
    </source>
</evidence>
<name>A0A2G8LP69_STIJA</name>
<dbReference type="PANTHER" id="PTHR24040:SF13">
    <property type="entry name" value="FIBROPELLIN-1"/>
    <property type="match status" value="1"/>
</dbReference>
<dbReference type="SUPFAM" id="SSF57196">
    <property type="entry name" value="EGF/Laminin"/>
    <property type="match status" value="1"/>
</dbReference>
<feature type="domain" description="EGF-like" evidence="7">
    <location>
        <begin position="107"/>
        <end position="139"/>
    </location>
</feature>
<keyword evidence="10" id="KW-1185">Reference proteome</keyword>
<dbReference type="Gene3D" id="2.10.25.10">
    <property type="entry name" value="Laminin"/>
    <property type="match status" value="2"/>
</dbReference>
<dbReference type="OrthoDB" id="155976at2759"/>
<evidence type="ECO:0000256" key="1">
    <source>
        <dbReference type="ARBA" id="ARBA00004613"/>
    </source>
</evidence>
<keyword evidence="2" id="KW-0964">Secreted</keyword>
<dbReference type="PROSITE" id="PS01186">
    <property type="entry name" value="EGF_2"/>
    <property type="match status" value="2"/>
</dbReference>
<dbReference type="PANTHER" id="PTHR24040">
    <property type="entry name" value="LAMININ G-LIKE DOMAIN-CONTAINING PROTEIN"/>
    <property type="match status" value="1"/>
</dbReference>
<keyword evidence="6" id="KW-0245">EGF-like domain</keyword>
<dbReference type="InterPro" id="IPR011489">
    <property type="entry name" value="EMI_domain"/>
</dbReference>
<keyword evidence="3" id="KW-0732">Signal</keyword>
<evidence type="ECO:0000256" key="4">
    <source>
        <dbReference type="ARBA" id="ARBA00023157"/>
    </source>
</evidence>
<keyword evidence="5" id="KW-0325">Glycoprotein</keyword>
<dbReference type="PROSITE" id="PS00022">
    <property type="entry name" value="EGF_1"/>
    <property type="match status" value="1"/>
</dbReference>
<reference evidence="9 10" key="1">
    <citation type="journal article" date="2017" name="PLoS Biol.">
        <title>The sea cucumber genome provides insights into morphological evolution and visceral regeneration.</title>
        <authorList>
            <person name="Zhang X."/>
            <person name="Sun L."/>
            <person name="Yuan J."/>
            <person name="Sun Y."/>
            <person name="Gao Y."/>
            <person name="Zhang L."/>
            <person name="Li S."/>
            <person name="Dai H."/>
            <person name="Hamel J.F."/>
            <person name="Liu C."/>
            <person name="Yu Y."/>
            <person name="Liu S."/>
            <person name="Lin W."/>
            <person name="Guo K."/>
            <person name="Jin S."/>
            <person name="Xu P."/>
            <person name="Storey K.B."/>
            <person name="Huan P."/>
            <person name="Zhang T."/>
            <person name="Zhou Y."/>
            <person name="Zhang J."/>
            <person name="Lin C."/>
            <person name="Li X."/>
            <person name="Xing L."/>
            <person name="Huo D."/>
            <person name="Sun M."/>
            <person name="Wang L."/>
            <person name="Mercier A."/>
            <person name="Li F."/>
            <person name="Yang H."/>
            <person name="Xiang J."/>
        </authorList>
    </citation>
    <scope>NUCLEOTIDE SEQUENCE [LARGE SCALE GENOMIC DNA]</scope>
    <source>
        <strain evidence="9">Shaxun</strain>
        <tissue evidence="9">Muscle</tissue>
    </source>
</reference>
<accession>A0A2G8LP69</accession>
<dbReference type="EMBL" id="MRZV01000020">
    <property type="protein sequence ID" value="PIK62037.1"/>
    <property type="molecule type" value="Genomic_DNA"/>
</dbReference>
<comment type="caution">
    <text evidence="6">Lacks conserved residue(s) required for the propagation of feature annotation.</text>
</comment>
<sequence>MAPELLRVNDAGVGEHVCRNSAYQDHVTSGITIETYCKPVFKPYTIRCGYNTRCTRYRTVYHLGYRKRYVTYTSQQTSQPAVDRNGETRYKCCMGWKQANGRSNHCSIPTCTPECQNGGLCVSPDHCACRRGWSGRLCADDVNECEHDYHGCSQICKNTNGTYQCGCYEGFALTADTRTCQVCISCSSEFQSLAARVELVERELGEMKKNQTLYNSFQIPAAVLPVVPVTSTTAASVPLPSNHLVLNDQHISQIERIQSLSEQISMLEERLEGCTCRNQRNQRTQYRRQPNNGFR</sequence>
<dbReference type="PROSITE" id="PS01187">
    <property type="entry name" value="EGF_CA"/>
    <property type="match status" value="1"/>
</dbReference>
<dbReference type="InterPro" id="IPR018097">
    <property type="entry name" value="EGF_Ca-bd_CS"/>
</dbReference>
<dbReference type="GO" id="GO:0005509">
    <property type="term" value="F:calcium ion binding"/>
    <property type="evidence" value="ECO:0007669"/>
    <property type="project" value="InterPro"/>
</dbReference>
<dbReference type="InterPro" id="IPR051145">
    <property type="entry name" value="GAS-SHBG-PROS"/>
</dbReference>
<dbReference type="InterPro" id="IPR000742">
    <property type="entry name" value="EGF"/>
</dbReference>
<dbReference type="GO" id="GO:0005576">
    <property type="term" value="C:extracellular region"/>
    <property type="evidence" value="ECO:0007669"/>
    <property type="project" value="UniProtKB-SubCell"/>
</dbReference>
<evidence type="ECO:0000256" key="6">
    <source>
        <dbReference type="PROSITE-ProRule" id="PRU00076"/>
    </source>
</evidence>
<dbReference type="Pfam" id="PF14670">
    <property type="entry name" value="FXa_inhibition"/>
    <property type="match status" value="1"/>
</dbReference>
<dbReference type="SMART" id="SM00179">
    <property type="entry name" value="EGF_CA"/>
    <property type="match status" value="1"/>
</dbReference>
<organism evidence="9 10">
    <name type="scientific">Stichopus japonicus</name>
    <name type="common">Sea cucumber</name>
    <dbReference type="NCBI Taxonomy" id="307972"/>
    <lineage>
        <taxon>Eukaryota</taxon>
        <taxon>Metazoa</taxon>
        <taxon>Echinodermata</taxon>
        <taxon>Eleutherozoa</taxon>
        <taxon>Echinozoa</taxon>
        <taxon>Holothuroidea</taxon>
        <taxon>Aspidochirotacea</taxon>
        <taxon>Aspidochirotida</taxon>
        <taxon>Stichopodidae</taxon>
        <taxon>Apostichopus</taxon>
    </lineage>
</organism>
<evidence type="ECO:0000256" key="5">
    <source>
        <dbReference type="ARBA" id="ARBA00023180"/>
    </source>
</evidence>
<keyword evidence="4 6" id="KW-1015">Disulfide bond</keyword>
<evidence type="ECO:0000313" key="9">
    <source>
        <dbReference type="EMBL" id="PIK62037.1"/>
    </source>
</evidence>
<dbReference type="AlphaFoldDB" id="A0A2G8LP69"/>
<feature type="domain" description="EMI" evidence="8">
    <location>
        <begin position="14"/>
        <end position="108"/>
    </location>
</feature>
<dbReference type="PROSITE" id="PS50026">
    <property type="entry name" value="EGF_3"/>
    <property type="match status" value="1"/>
</dbReference>
<feature type="disulfide bond" evidence="6">
    <location>
        <begin position="129"/>
        <end position="138"/>
    </location>
</feature>
<dbReference type="SMART" id="SM00181">
    <property type="entry name" value="EGF"/>
    <property type="match status" value="2"/>
</dbReference>
<gene>
    <name evidence="9" type="ORF">BSL78_01048</name>
</gene>